<evidence type="ECO:0000313" key="2">
    <source>
        <dbReference type="Proteomes" id="UP000248168"/>
    </source>
</evidence>
<dbReference type="InParanoid" id="A0A330L9S7"/>
<organism evidence="1 2">
    <name type="scientific">Nitrospira lenta</name>
    <dbReference type="NCBI Taxonomy" id="1436998"/>
    <lineage>
        <taxon>Bacteria</taxon>
        <taxon>Pseudomonadati</taxon>
        <taxon>Nitrospirota</taxon>
        <taxon>Nitrospiria</taxon>
        <taxon>Nitrospirales</taxon>
        <taxon>Nitrospiraceae</taxon>
        <taxon>Nitrospira</taxon>
    </lineage>
</organism>
<name>A0A330L9S7_9BACT</name>
<dbReference type="EMBL" id="OUNR01000021">
    <property type="protein sequence ID" value="SPP66642.1"/>
    <property type="molecule type" value="Genomic_DNA"/>
</dbReference>
<dbReference type="AlphaFoldDB" id="A0A330L9S7"/>
<dbReference type="Proteomes" id="UP000248168">
    <property type="component" value="Unassembled WGS sequence"/>
</dbReference>
<reference evidence="2" key="1">
    <citation type="submission" date="2018-04" db="EMBL/GenBank/DDBJ databases">
        <authorList>
            <person name="Lucker S."/>
            <person name="Sakoula D."/>
        </authorList>
    </citation>
    <scope>NUCLEOTIDE SEQUENCE [LARGE SCALE GENOMIC DNA]</scope>
</reference>
<sequence length="25" mass="2891">MLSQLSYSPADPYWMVPQTYAWNAA</sequence>
<keyword evidence="2" id="KW-1185">Reference proteome</keyword>
<protein>
    <submittedName>
        <fullName evidence="1">Uncharacterized protein</fullName>
    </submittedName>
</protein>
<accession>A0A330L9S7</accession>
<proteinExistence type="predicted"/>
<gene>
    <name evidence="1" type="ORF">NITLEN_80067</name>
</gene>
<evidence type="ECO:0000313" key="1">
    <source>
        <dbReference type="EMBL" id="SPP66642.1"/>
    </source>
</evidence>